<dbReference type="PANTHER" id="PTHR44154:SF1">
    <property type="entry name" value="QUINONE OXIDOREDUCTASE"/>
    <property type="match status" value="1"/>
</dbReference>
<evidence type="ECO:0000256" key="1">
    <source>
        <dbReference type="ARBA" id="ARBA00022857"/>
    </source>
</evidence>
<dbReference type="InterPro" id="IPR036291">
    <property type="entry name" value="NAD(P)-bd_dom_sf"/>
</dbReference>
<feature type="domain" description="Enoyl reductase (ER)" evidence="3">
    <location>
        <begin position="10"/>
        <end position="331"/>
    </location>
</feature>
<dbReference type="SMART" id="SM00829">
    <property type="entry name" value="PKS_ER"/>
    <property type="match status" value="1"/>
</dbReference>
<name>A0A3A1TY74_9MICO</name>
<keyword evidence="1" id="KW-0521">NADP</keyword>
<proteinExistence type="predicted"/>
<dbReference type="CDD" id="cd08253">
    <property type="entry name" value="zeta_crystallin"/>
    <property type="match status" value="1"/>
</dbReference>
<dbReference type="GO" id="GO:0016491">
    <property type="term" value="F:oxidoreductase activity"/>
    <property type="evidence" value="ECO:0007669"/>
    <property type="project" value="InterPro"/>
</dbReference>
<feature type="region of interest" description="Disordered" evidence="2">
    <location>
        <begin position="41"/>
        <end position="60"/>
    </location>
</feature>
<dbReference type="Pfam" id="PF00107">
    <property type="entry name" value="ADH_zinc_N"/>
    <property type="match status" value="1"/>
</dbReference>
<dbReference type="Gene3D" id="3.90.180.10">
    <property type="entry name" value="Medium-chain alcohol dehydrogenases, catalytic domain"/>
    <property type="match status" value="1"/>
</dbReference>
<dbReference type="InterPro" id="IPR051603">
    <property type="entry name" value="Zinc-ADH_QOR/CCCR"/>
</dbReference>
<dbReference type="AlphaFoldDB" id="A0A3A1TY74"/>
<accession>A0A3A1TY74</accession>
<reference evidence="5" key="1">
    <citation type="submission" date="2018-09" db="EMBL/GenBank/DDBJ databases">
        <authorList>
            <person name="Kim I."/>
        </authorList>
    </citation>
    <scope>NUCLEOTIDE SEQUENCE [LARGE SCALE GENOMIC DNA]</scope>
    <source>
        <strain evidence="5">DD4a</strain>
    </source>
</reference>
<sequence length="338" mass="34758">MRAIVYSESGGPDVLRLVDRTPREPGPGEVRVRIRVSGVNPTDWKSRGGTAPGGEQVPNQDGAGVVDAVGPGSRFAVGDRVWVWDAAYQRADGTAQEQGVVPERQVVLLPDDASFDLGAALGIPALTAHLALRAAEETPLPLAPGELAGRTVLVAGGAGAVGHAAIELAVWAGARVITTVSSPAKAALARAAGAHEVVDYRAEDAAAAIGRLAPEGVHLVVEVNPNANAELDAQVLAPGGVIAVYATDTPEPLSFAVRPFMGKNLRWRFLLTYTVPEAEKDAAVAGVQAAVAAGVLRVGEEAGLPITRFRLERTADAHEAVASGTTGKVLIDVSEDGA</sequence>
<dbReference type="Proteomes" id="UP000265742">
    <property type="component" value="Unassembled WGS sequence"/>
</dbReference>
<dbReference type="SUPFAM" id="SSF50129">
    <property type="entry name" value="GroES-like"/>
    <property type="match status" value="1"/>
</dbReference>
<dbReference type="RefSeq" id="WP_119481934.1">
    <property type="nucleotide sequence ID" value="NZ_QXTG01000002.1"/>
</dbReference>
<comment type="caution">
    <text evidence="4">The sequence shown here is derived from an EMBL/GenBank/DDBJ whole genome shotgun (WGS) entry which is preliminary data.</text>
</comment>
<dbReference type="Pfam" id="PF08240">
    <property type="entry name" value="ADH_N"/>
    <property type="match status" value="1"/>
</dbReference>
<dbReference type="OrthoDB" id="7355832at2"/>
<gene>
    <name evidence="4" type="ORF">D1781_08650</name>
</gene>
<organism evidence="4 5">
    <name type="scientific">Amnibacterium setariae</name>
    <dbReference type="NCBI Taxonomy" id="2306585"/>
    <lineage>
        <taxon>Bacteria</taxon>
        <taxon>Bacillati</taxon>
        <taxon>Actinomycetota</taxon>
        <taxon>Actinomycetes</taxon>
        <taxon>Micrococcales</taxon>
        <taxon>Microbacteriaceae</taxon>
        <taxon>Amnibacterium</taxon>
    </lineage>
</organism>
<protein>
    <submittedName>
        <fullName evidence="4">NADPH:quinone reductase</fullName>
    </submittedName>
</protein>
<dbReference type="EMBL" id="QXTG01000002">
    <property type="protein sequence ID" value="RIX27625.1"/>
    <property type="molecule type" value="Genomic_DNA"/>
</dbReference>
<dbReference type="InterPro" id="IPR011032">
    <property type="entry name" value="GroES-like_sf"/>
</dbReference>
<dbReference type="Gene3D" id="3.40.50.720">
    <property type="entry name" value="NAD(P)-binding Rossmann-like Domain"/>
    <property type="match status" value="1"/>
</dbReference>
<dbReference type="InterPro" id="IPR013149">
    <property type="entry name" value="ADH-like_C"/>
</dbReference>
<dbReference type="InterPro" id="IPR020843">
    <property type="entry name" value="ER"/>
</dbReference>
<dbReference type="InterPro" id="IPR013154">
    <property type="entry name" value="ADH-like_N"/>
</dbReference>
<dbReference type="PANTHER" id="PTHR44154">
    <property type="entry name" value="QUINONE OXIDOREDUCTASE"/>
    <property type="match status" value="1"/>
</dbReference>
<evidence type="ECO:0000256" key="2">
    <source>
        <dbReference type="SAM" id="MobiDB-lite"/>
    </source>
</evidence>
<keyword evidence="5" id="KW-1185">Reference proteome</keyword>
<evidence type="ECO:0000313" key="4">
    <source>
        <dbReference type="EMBL" id="RIX27625.1"/>
    </source>
</evidence>
<evidence type="ECO:0000313" key="5">
    <source>
        <dbReference type="Proteomes" id="UP000265742"/>
    </source>
</evidence>
<evidence type="ECO:0000259" key="3">
    <source>
        <dbReference type="SMART" id="SM00829"/>
    </source>
</evidence>
<dbReference type="SUPFAM" id="SSF51735">
    <property type="entry name" value="NAD(P)-binding Rossmann-fold domains"/>
    <property type="match status" value="1"/>
</dbReference>